<dbReference type="OrthoDB" id="1642498at2"/>
<dbReference type="KEGG" id="ddf:DEFDS_0762"/>
<dbReference type="RefSeq" id="WP_013007488.1">
    <property type="nucleotide sequence ID" value="NC_013939.1"/>
</dbReference>
<name>D3PCB7_DEFDS</name>
<dbReference type="Proteomes" id="UP000001520">
    <property type="component" value="Chromosome"/>
</dbReference>
<dbReference type="EMBL" id="AP011529">
    <property type="protein sequence ID" value="BAI80240.1"/>
    <property type="molecule type" value="Genomic_DNA"/>
</dbReference>
<evidence type="ECO:0008006" key="3">
    <source>
        <dbReference type="Google" id="ProtNLM"/>
    </source>
</evidence>
<keyword evidence="2" id="KW-1185">Reference proteome</keyword>
<accession>D3PCB7</accession>
<evidence type="ECO:0000313" key="2">
    <source>
        <dbReference type="Proteomes" id="UP000001520"/>
    </source>
</evidence>
<organism evidence="1 2">
    <name type="scientific">Deferribacter desulfuricans (strain DSM 14783 / JCM 11476 / NBRC 101012 / SSM1)</name>
    <dbReference type="NCBI Taxonomy" id="639282"/>
    <lineage>
        <taxon>Bacteria</taxon>
        <taxon>Pseudomonadati</taxon>
        <taxon>Deferribacterota</taxon>
        <taxon>Deferribacteres</taxon>
        <taxon>Deferribacterales</taxon>
        <taxon>Deferribacteraceae</taxon>
        <taxon>Deferribacter</taxon>
    </lineage>
</organism>
<dbReference type="HOGENOM" id="CLU_128120_1_0_0"/>
<gene>
    <name evidence="1" type="ordered locus">DEFDS_0762</name>
</gene>
<sequence>MVLLLKILFFFFGRSLSFLSNRDNNIKNEILYLPDGFKIVVKVFGLDNPVLCFKKNDNKLCYSLTCDIDDADLIIEFKSLKSALKIFLGLKGLEVGFAEKRMTLKGMIADGLMFTRISMIVQRYLFPAFICKRIMKKLPEINNLLRIKLYLYGIVRG</sequence>
<proteinExistence type="predicted"/>
<evidence type="ECO:0000313" key="1">
    <source>
        <dbReference type="EMBL" id="BAI80240.1"/>
    </source>
</evidence>
<protein>
    <recommendedName>
        <fullName evidence="3">SCP2 domain-containing protein</fullName>
    </recommendedName>
</protein>
<dbReference type="AlphaFoldDB" id="D3PCB7"/>
<dbReference type="STRING" id="639282.DEFDS_0762"/>
<reference evidence="1 2" key="1">
    <citation type="journal article" date="2010" name="DNA Res.">
        <title>Bacterial lifestyle in a deep-sea hydrothermal vent chimney revealed by the genome sequence of the thermophilic bacterium Deferribacter desulfuricans SSM1.</title>
        <authorList>
            <person name="Takaki Y."/>
            <person name="Shimamura S."/>
            <person name="Nakagawa S."/>
            <person name="Fukuhara Y."/>
            <person name="Horikawa H."/>
            <person name="Ankai A."/>
            <person name="Harada T."/>
            <person name="Hosoyama A."/>
            <person name="Oguchi A."/>
            <person name="Fukui S."/>
            <person name="Fujita N."/>
            <person name="Takami H."/>
            <person name="Takai K."/>
        </authorList>
    </citation>
    <scope>NUCLEOTIDE SEQUENCE [LARGE SCALE GENOMIC DNA]</scope>
    <source>
        <strain evidence="2">DSM 14783 / JCM 11476 / NBRC 101012 / SSM1</strain>
    </source>
</reference>